<evidence type="ECO:0000259" key="26">
    <source>
        <dbReference type="PROSITE" id="PS50172"/>
    </source>
</evidence>
<dbReference type="PROSITE" id="PS50172">
    <property type="entry name" value="BRCT"/>
    <property type="match status" value="1"/>
</dbReference>
<keyword evidence="20" id="KW-0675">Receptor</keyword>
<evidence type="ECO:0000256" key="20">
    <source>
        <dbReference type="ARBA" id="ARBA00023170"/>
    </source>
</evidence>
<dbReference type="PRINTS" id="PR00019">
    <property type="entry name" value="LEURICHRPT"/>
</dbReference>
<dbReference type="GO" id="GO:0046872">
    <property type="term" value="F:metal ion binding"/>
    <property type="evidence" value="ECO:0007669"/>
    <property type="project" value="UniProtKB-KW"/>
</dbReference>
<dbReference type="GO" id="GO:0005634">
    <property type="term" value="C:nucleus"/>
    <property type="evidence" value="ECO:0007669"/>
    <property type="project" value="UniProtKB-SubCell"/>
</dbReference>
<comment type="subcellular location">
    <subcellularLocation>
        <location evidence="5">Cell membrane</location>
        <topology evidence="5">Single-pass type I membrane protein</topology>
    </subcellularLocation>
    <subcellularLocation>
        <location evidence="4">Nucleus</location>
    </subcellularLocation>
</comment>
<keyword evidence="9" id="KW-0678">Repressor</keyword>
<dbReference type="SMART" id="SM00369">
    <property type="entry name" value="LRR_TYP"/>
    <property type="match status" value="6"/>
</dbReference>
<evidence type="ECO:0000256" key="7">
    <source>
        <dbReference type="ARBA" id="ARBA00013081"/>
    </source>
</evidence>
<dbReference type="InterPro" id="IPR036420">
    <property type="entry name" value="BRCT_dom_sf"/>
</dbReference>
<comment type="caution">
    <text evidence="27">The sequence shown here is derived from an EMBL/GenBank/DDBJ whole genome shotgun (WGS) entry which is preliminary data.</text>
</comment>
<comment type="cofactor">
    <cofactor evidence="1">
        <name>Mn(2+)</name>
        <dbReference type="ChEBI" id="CHEBI:29035"/>
    </cofactor>
</comment>
<evidence type="ECO:0000256" key="12">
    <source>
        <dbReference type="ARBA" id="ARBA00022723"/>
    </source>
</evidence>
<dbReference type="PANTHER" id="PTHR27004:SF447">
    <property type="entry name" value="RECEPTOR LIKE PROTEIN 30-LIKE"/>
    <property type="match status" value="1"/>
</dbReference>
<evidence type="ECO:0000256" key="11">
    <source>
        <dbReference type="ARBA" id="ARBA00022692"/>
    </source>
</evidence>
<dbReference type="GO" id="GO:0003723">
    <property type="term" value="F:RNA binding"/>
    <property type="evidence" value="ECO:0007669"/>
    <property type="project" value="UniProtKB-KW"/>
</dbReference>
<comment type="catalytic activity">
    <reaction evidence="24">
        <text>O-phospho-L-threonyl-[protein] + H2O = L-threonyl-[protein] + phosphate</text>
        <dbReference type="Rhea" id="RHEA:47004"/>
        <dbReference type="Rhea" id="RHEA-COMP:11060"/>
        <dbReference type="Rhea" id="RHEA-COMP:11605"/>
        <dbReference type="ChEBI" id="CHEBI:15377"/>
        <dbReference type="ChEBI" id="CHEBI:30013"/>
        <dbReference type="ChEBI" id="CHEBI:43474"/>
        <dbReference type="ChEBI" id="CHEBI:61977"/>
        <dbReference type="EC" id="3.1.3.16"/>
    </reaction>
</comment>
<feature type="domain" description="BRCT" evidence="26">
    <location>
        <begin position="620"/>
        <end position="695"/>
    </location>
</feature>
<evidence type="ECO:0000256" key="14">
    <source>
        <dbReference type="ARBA" id="ARBA00022801"/>
    </source>
</evidence>
<dbReference type="Pfam" id="PF13855">
    <property type="entry name" value="LRR_8"/>
    <property type="match status" value="2"/>
</dbReference>
<dbReference type="Proteomes" id="UP000290289">
    <property type="component" value="Chromosome 9"/>
</dbReference>
<evidence type="ECO:0000256" key="9">
    <source>
        <dbReference type="ARBA" id="ARBA00022491"/>
    </source>
</evidence>
<evidence type="ECO:0000256" key="24">
    <source>
        <dbReference type="ARBA" id="ARBA00048336"/>
    </source>
</evidence>
<comment type="cofactor">
    <cofactor evidence="2">
        <name>Co(2+)</name>
        <dbReference type="ChEBI" id="CHEBI:48828"/>
    </cofactor>
</comment>
<keyword evidence="16" id="KW-1133">Transmembrane helix</keyword>
<keyword evidence="22" id="KW-0539">Nucleus</keyword>
<evidence type="ECO:0000256" key="13">
    <source>
        <dbReference type="ARBA" id="ARBA00022737"/>
    </source>
</evidence>
<dbReference type="Gene3D" id="3.80.10.10">
    <property type="entry name" value="Ribonuclease Inhibitor"/>
    <property type="match status" value="2"/>
</dbReference>
<evidence type="ECO:0000313" key="28">
    <source>
        <dbReference type="Proteomes" id="UP000290289"/>
    </source>
</evidence>
<dbReference type="PANTHER" id="PTHR27004">
    <property type="entry name" value="RECEPTOR-LIKE PROTEIN 12 ISOFORM X1"/>
    <property type="match status" value="1"/>
</dbReference>
<keyword evidence="19" id="KW-0804">Transcription</keyword>
<dbReference type="Pfam" id="PF00533">
    <property type="entry name" value="BRCT"/>
    <property type="match status" value="1"/>
</dbReference>
<evidence type="ECO:0000256" key="17">
    <source>
        <dbReference type="ARBA" id="ARBA00023015"/>
    </source>
</evidence>
<dbReference type="CDD" id="cd17729">
    <property type="entry name" value="BRCT_CTDP1"/>
    <property type="match status" value="1"/>
</dbReference>
<dbReference type="Gene3D" id="3.40.50.10190">
    <property type="entry name" value="BRCT domain"/>
    <property type="match status" value="1"/>
</dbReference>
<evidence type="ECO:0000256" key="16">
    <source>
        <dbReference type="ARBA" id="ARBA00022989"/>
    </source>
</evidence>
<comment type="similarity">
    <text evidence="6">Belongs to the RLP family.</text>
</comment>
<evidence type="ECO:0000256" key="22">
    <source>
        <dbReference type="ARBA" id="ARBA00023242"/>
    </source>
</evidence>
<evidence type="ECO:0000256" key="10">
    <source>
        <dbReference type="ARBA" id="ARBA00022614"/>
    </source>
</evidence>
<dbReference type="InterPro" id="IPR003591">
    <property type="entry name" value="Leu-rich_rpt_typical-subtyp"/>
</dbReference>
<reference evidence="27 28" key="1">
    <citation type="submission" date="2018-10" db="EMBL/GenBank/DDBJ databases">
        <title>A high-quality apple genome assembly.</title>
        <authorList>
            <person name="Hu J."/>
        </authorList>
    </citation>
    <scope>NUCLEOTIDE SEQUENCE [LARGE SCALE GENOMIC DNA]</scope>
    <source>
        <strain evidence="28">cv. HFTH1</strain>
        <tissue evidence="27">Young leaf</tissue>
    </source>
</reference>
<organism evidence="27 28">
    <name type="scientific">Malus domestica</name>
    <name type="common">Apple</name>
    <name type="synonym">Pyrus malus</name>
    <dbReference type="NCBI Taxonomy" id="3750"/>
    <lineage>
        <taxon>Eukaryota</taxon>
        <taxon>Viridiplantae</taxon>
        <taxon>Streptophyta</taxon>
        <taxon>Embryophyta</taxon>
        <taxon>Tracheophyta</taxon>
        <taxon>Spermatophyta</taxon>
        <taxon>Magnoliopsida</taxon>
        <taxon>eudicotyledons</taxon>
        <taxon>Gunneridae</taxon>
        <taxon>Pentapetalae</taxon>
        <taxon>rosids</taxon>
        <taxon>fabids</taxon>
        <taxon>Rosales</taxon>
        <taxon>Rosaceae</taxon>
        <taxon>Amygdaloideae</taxon>
        <taxon>Maleae</taxon>
        <taxon>Malus</taxon>
    </lineage>
</organism>
<evidence type="ECO:0000256" key="6">
    <source>
        <dbReference type="ARBA" id="ARBA00009592"/>
    </source>
</evidence>
<dbReference type="Pfam" id="PF00560">
    <property type="entry name" value="LRR_1"/>
    <property type="match status" value="2"/>
</dbReference>
<dbReference type="GO" id="GO:0005886">
    <property type="term" value="C:plasma membrane"/>
    <property type="evidence" value="ECO:0007669"/>
    <property type="project" value="UniProtKB-SubCell"/>
</dbReference>
<keyword evidence="8" id="KW-1003">Cell membrane</keyword>
<keyword evidence="13" id="KW-0677">Repeat</keyword>
<evidence type="ECO:0000256" key="3">
    <source>
        <dbReference type="ARBA" id="ARBA00001946"/>
    </source>
</evidence>
<dbReference type="FunFam" id="3.40.50.10190:FF:000014">
    <property type="entry name" value="RNA polymerase II C-terminal domain phosphatase-like 3"/>
    <property type="match status" value="1"/>
</dbReference>
<dbReference type="InterPro" id="IPR001611">
    <property type="entry name" value="Leu-rich_rpt"/>
</dbReference>
<evidence type="ECO:0000256" key="18">
    <source>
        <dbReference type="ARBA" id="ARBA00023136"/>
    </source>
</evidence>
<keyword evidence="12" id="KW-0479">Metal-binding</keyword>
<keyword evidence="21" id="KW-0325">Glycoprotein</keyword>
<evidence type="ECO:0000256" key="23">
    <source>
        <dbReference type="ARBA" id="ARBA00047761"/>
    </source>
</evidence>
<evidence type="ECO:0000256" key="2">
    <source>
        <dbReference type="ARBA" id="ARBA00001941"/>
    </source>
</evidence>
<dbReference type="InterPro" id="IPR032675">
    <property type="entry name" value="LRR_dom_sf"/>
</dbReference>
<accession>A0A498J4M7</accession>
<evidence type="ECO:0000256" key="1">
    <source>
        <dbReference type="ARBA" id="ARBA00001936"/>
    </source>
</evidence>
<dbReference type="STRING" id="3750.A0A498J4M7"/>
<keyword evidence="28" id="KW-1185">Reference proteome</keyword>
<keyword evidence="18" id="KW-0472">Membrane</keyword>
<dbReference type="InterPro" id="IPR001357">
    <property type="entry name" value="BRCT_dom"/>
</dbReference>
<dbReference type="AlphaFoldDB" id="A0A498J4M7"/>
<sequence>MHDLFVNSITGEIPSWLTLELTQLTFLRLTYNDLQGAIPKSLFHLRNLERLGLSNNNLSGLVEFDEFSNLKKLKVLGLGGNKLSVRVKSSSSATLPKFEFLELAECNLTEFPEFLKNQYELGSLGLSGNNIHGQIPKWLWNGTRETLVNLDLSSNFLTGFEENPVTLPWKNLQIFSLGTNRLRGSLPIPPQSITSYVVGNNNYSGEVSPLFCNLNYLQVLNLANNSLSGMLPRCLGKSSSLEMLILTYNSFHGDIPPFCANKNSLKLVSLGYNLLQGKLSRSMADCTQLEFLNIGNNQISDIFPSWLGVLPVLRGLILGSNAFHGIIGKPPTNHEFPNLCIIDLSNNLFSGMLPSKYIENWNFMKYVVANKGSRYFLVSLNSSTNKYGNYIVDSYNMIIPVKGVKLTYDYTPYDMRLIDFSSNRFEGEIPEGIIGSLRELQLLNLSNNALSGHIPSSLGNLTALESLDLSQNKLSGMIPGSLAQLTFLEYFNVSHNHLWGQIPLGQQFGTFLEDSYQGNLGLCGKPLSKKCEGSESSRLPPPSSFEEDEETGFTFEFDWYVVLPGVVSGLVVGVVAGNTLADKKHEWFVETFRRKRKSTTARELEDNLVERDVRQVLKTVKKDVLKGCKIFFSHEFPSNVDAENQPLWKMAEQLGASCSTQVDPSVTHVVSRDAGIEKSKWAVKEKKFLVDKQWIEVANYMWQKQAEEKFPIKQMKAT</sequence>
<evidence type="ECO:0000256" key="19">
    <source>
        <dbReference type="ARBA" id="ARBA00023163"/>
    </source>
</evidence>
<comment type="subunit">
    <text evidence="25">Interacts with RAP74.</text>
</comment>
<dbReference type="GO" id="GO:0004722">
    <property type="term" value="F:protein serine/threonine phosphatase activity"/>
    <property type="evidence" value="ECO:0007669"/>
    <property type="project" value="UniProtKB-EC"/>
</dbReference>
<evidence type="ECO:0000256" key="15">
    <source>
        <dbReference type="ARBA" id="ARBA00022884"/>
    </source>
</evidence>
<keyword evidence="14" id="KW-0378">Hydrolase</keyword>
<dbReference type="SMART" id="SM00292">
    <property type="entry name" value="BRCT"/>
    <property type="match status" value="1"/>
</dbReference>
<evidence type="ECO:0000256" key="4">
    <source>
        <dbReference type="ARBA" id="ARBA00004123"/>
    </source>
</evidence>
<gene>
    <name evidence="27" type="ORF">DVH24_032513</name>
</gene>
<comment type="cofactor">
    <cofactor evidence="3">
        <name>Mg(2+)</name>
        <dbReference type="ChEBI" id="CHEBI:18420"/>
    </cofactor>
</comment>
<dbReference type="EC" id="3.1.3.16" evidence="7"/>
<dbReference type="PROSITE" id="PS51450">
    <property type="entry name" value="LRR"/>
    <property type="match status" value="1"/>
</dbReference>
<evidence type="ECO:0000256" key="5">
    <source>
        <dbReference type="ARBA" id="ARBA00004251"/>
    </source>
</evidence>
<proteinExistence type="inferred from homology"/>
<dbReference type="FunFam" id="3.80.10.10:FF:000213">
    <property type="entry name" value="Tyrosine-sulfated glycopeptide receptor 1"/>
    <property type="match status" value="1"/>
</dbReference>
<protein>
    <recommendedName>
        <fullName evidence="7">protein-serine/threonine phosphatase</fullName>
        <ecNumber evidence="7">3.1.3.16</ecNumber>
    </recommendedName>
</protein>
<keyword evidence="15" id="KW-0694">RNA-binding</keyword>
<evidence type="ECO:0000256" key="21">
    <source>
        <dbReference type="ARBA" id="ARBA00023180"/>
    </source>
</evidence>
<evidence type="ECO:0000256" key="25">
    <source>
        <dbReference type="ARBA" id="ARBA00063107"/>
    </source>
</evidence>
<keyword evidence="11" id="KW-0812">Transmembrane</keyword>
<name>A0A498J4M7_MALDO</name>
<evidence type="ECO:0000256" key="8">
    <source>
        <dbReference type="ARBA" id="ARBA00022475"/>
    </source>
</evidence>
<dbReference type="SUPFAM" id="SSF52113">
    <property type="entry name" value="BRCT domain"/>
    <property type="match status" value="1"/>
</dbReference>
<dbReference type="EMBL" id="RDQH01000335">
    <property type="protein sequence ID" value="RXH90156.1"/>
    <property type="molecule type" value="Genomic_DNA"/>
</dbReference>
<keyword evidence="17" id="KW-0805">Transcription regulation</keyword>
<dbReference type="SUPFAM" id="SSF52058">
    <property type="entry name" value="L domain-like"/>
    <property type="match status" value="2"/>
</dbReference>
<dbReference type="GO" id="GO:0009651">
    <property type="term" value="P:response to salt stress"/>
    <property type="evidence" value="ECO:0007669"/>
    <property type="project" value="UniProtKB-ARBA"/>
</dbReference>
<keyword evidence="10" id="KW-0433">Leucine-rich repeat</keyword>
<comment type="catalytic activity">
    <reaction evidence="23">
        <text>O-phospho-L-seryl-[protein] + H2O = L-seryl-[protein] + phosphate</text>
        <dbReference type="Rhea" id="RHEA:20629"/>
        <dbReference type="Rhea" id="RHEA-COMP:9863"/>
        <dbReference type="Rhea" id="RHEA-COMP:11604"/>
        <dbReference type="ChEBI" id="CHEBI:15377"/>
        <dbReference type="ChEBI" id="CHEBI:29999"/>
        <dbReference type="ChEBI" id="CHEBI:43474"/>
        <dbReference type="ChEBI" id="CHEBI:83421"/>
        <dbReference type="EC" id="3.1.3.16"/>
    </reaction>
</comment>
<evidence type="ECO:0000313" key="27">
    <source>
        <dbReference type="EMBL" id="RXH90156.1"/>
    </source>
</evidence>